<dbReference type="GO" id="GO:0003676">
    <property type="term" value="F:nucleic acid binding"/>
    <property type="evidence" value="ECO:0007669"/>
    <property type="project" value="InterPro"/>
</dbReference>
<dbReference type="InterPro" id="IPR002052">
    <property type="entry name" value="DNA_methylase_N6_adenine_CS"/>
</dbReference>
<dbReference type="AlphaFoldDB" id="A0A9Q0F5M0"/>
<evidence type="ECO:0000256" key="3">
    <source>
        <dbReference type="ARBA" id="ARBA00022603"/>
    </source>
</evidence>
<comment type="caution">
    <text evidence="7">The sequence shown here is derived from an EMBL/GenBank/DDBJ whole genome shotgun (WGS) entry which is preliminary data.</text>
</comment>
<keyword evidence="8" id="KW-1185">Reference proteome</keyword>
<reference evidence="7" key="2">
    <citation type="journal article" date="2023" name="Plants (Basel)">
        <title>Annotation of the Turnera subulata (Passifloraceae) Draft Genome Reveals the S-Locus Evolved after the Divergence of Turneroideae from Passifloroideae in a Stepwise Manner.</title>
        <authorList>
            <person name="Henning P.M."/>
            <person name="Roalson E.H."/>
            <person name="Mir W."/>
            <person name="McCubbin A.G."/>
            <person name="Shore J.S."/>
        </authorList>
    </citation>
    <scope>NUCLEOTIDE SEQUENCE</scope>
    <source>
        <strain evidence="7">F60SS</strain>
    </source>
</reference>
<evidence type="ECO:0000313" key="8">
    <source>
        <dbReference type="Proteomes" id="UP001141552"/>
    </source>
</evidence>
<comment type="similarity">
    <text evidence="5">Belongs to the class I-like SAM-binding methyltransferase superfamily. EFM5 family.</text>
</comment>
<comment type="function">
    <text evidence="5">S-adenosyl-L-methionine-dependent protein-lysine N-methyltransferase that methylates elongation factor 1-alpha.</text>
</comment>
<evidence type="ECO:0000256" key="6">
    <source>
        <dbReference type="SAM" id="MobiDB-lite"/>
    </source>
</evidence>
<protein>
    <recommendedName>
        <fullName evidence="5">Protein-lysine N-methyltransferase Tsubulata_030907</fullName>
        <ecNumber evidence="5">2.1.1.-</ecNumber>
    </recommendedName>
</protein>
<dbReference type="GO" id="GO:0016279">
    <property type="term" value="F:protein-lysine N-methyltransferase activity"/>
    <property type="evidence" value="ECO:0007669"/>
    <property type="project" value="UniProtKB-UniRule"/>
</dbReference>
<keyword evidence="4 5" id="KW-0808">Transferase</keyword>
<dbReference type="PROSITE" id="PS00092">
    <property type="entry name" value="N6_MTASE"/>
    <property type="match status" value="1"/>
</dbReference>
<evidence type="ECO:0000313" key="7">
    <source>
        <dbReference type="EMBL" id="KAJ4825413.1"/>
    </source>
</evidence>
<accession>A0A9Q0F5M0</accession>
<reference evidence="7" key="1">
    <citation type="submission" date="2022-02" db="EMBL/GenBank/DDBJ databases">
        <authorList>
            <person name="Henning P.M."/>
            <person name="McCubbin A.G."/>
            <person name="Shore J.S."/>
        </authorList>
    </citation>
    <scope>NUCLEOTIDE SEQUENCE</scope>
    <source>
        <strain evidence="7">F60SS</strain>
        <tissue evidence="7">Leaves</tissue>
    </source>
</reference>
<organism evidence="7 8">
    <name type="scientific">Turnera subulata</name>
    <dbReference type="NCBI Taxonomy" id="218843"/>
    <lineage>
        <taxon>Eukaryota</taxon>
        <taxon>Viridiplantae</taxon>
        <taxon>Streptophyta</taxon>
        <taxon>Embryophyta</taxon>
        <taxon>Tracheophyta</taxon>
        <taxon>Spermatophyta</taxon>
        <taxon>Magnoliopsida</taxon>
        <taxon>eudicotyledons</taxon>
        <taxon>Gunneridae</taxon>
        <taxon>Pentapetalae</taxon>
        <taxon>rosids</taxon>
        <taxon>fabids</taxon>
        <taxon>Malpighiales</taxon>
        <taxon>Passifloraceae</taxon>
        <taxon>Turnera</taxon>
    </lineage>
</organism>
<dbReference type="EC" id="2.1.1.-" evidence="5"/>
<dbReference type="Pfam" id="PF10237">
    <property type="entry name" value="N6-adenineMlase"/>
    <property type="match status" value="1"/>
</dbReference>
<sequence>MAAEPEKPQNGSTSAYDDDDEPVLSSHALAALKEFLEEQQQQNHPSPPVVDQTAESEGGETAGGGKVALVAEDWRLSQFWYDPLTAETVAKEVISLLSQNKNSNSNSNSTNRAACISCPTLYAYIKNIEPNACTQLLEYDNRFEQYGAEFTFYDYNQPQDLPAELKHAFQVVVADPPYLVSQLFLCLPFVYAFQECFSVWEVQKDRAAELMGLRACGFRPQHSNKLGNEFRLFTDYDPGERLGGWELD</sequence>
<keyword evidence="3 5" id="KW-0489">Methyltransferase</keyword>
<evidence type="ECO:0000256" key="4">
    <source>
        <dbReference type="ARBA" id="ARBA00022679"/>
    </source>
</evidence>
<evidence type="ECO:0000256" key="1">
    <source>
        <dbReference type="ARBA" id="ARBA00004496"/>
    </source>
</evidence>
<dbReference type="PANTHER" id="PTHR13200:SF0">
    <property type="entry name" value="EEF1A LYSINE METHYLTRANSFERASE 1"/>
    <property type="match status" value="1"/>
</dbReference>
<dbReference type="InterPro" id="IPR041370">
    <property type="entry name" value="Mlase_EEF1AKMT1/ZCCHC4"/>
</dbReference>
<dbReference type="HAMAP" id="MF_03187">
    <property type="entry name" value="Methyltr_EFM5"/>
    <property type="match status" value="1"/>
</dbReference>
<dbReference type="OrthoDB" id="206354at2759"/>
<feature type="region of interest" description="Disordered" evidence="6">
    <location>
        <begin position="1"/>
        <end position="63"/>
    </location>
</feature>
<dbReference type="PANTHER" id="PTHR13200">
    <property type="entry name" value="EEF1A LYSINE METHYLTRANSFERASE 1"/>
    <property type="match status" value="1"/>
</dbReference>
<dbReference type="InterPro" id="IPR019369">
    <property type="entry name" value="Efm5/EEF1AKMT1"/>
</dbReference>
<dbReference type="GO" id="GO:0032259">
    <property type="term" value="P:methylation"/>
    <property type="evidence" value="ECO:0007669"/>
    <property type="project" value="UniProtKB-KW"/>
</dbReference>
<gene>
    <name evidence="7" type="ORF">Tsubulata_030907</name>
</gene>
<evidence type="ECO:0000256" key="5">
    <source>
        <dbReference type="HAMAP-Rule" id="MF_03187"/>
    </source>
</evidence>
<dbReference type="Proteomes" id="UP001141552">
    <property type="component" value="Unassembled WGS sequence"/>
</dbReference>
<name>A0A9Q0F5M0_9ROSI</name>
<keyword evidence="2 5" id="KW-0963">Cytoplasm</keyword>
<comment type="subcellular location">
    <subcellularLocation>
        <location evidence="1 5">Cytoplasm</location>
    </subcellularLocation>
</comment>
<evidence type="ECO:0000256" key="2">
    <source>
        <dbReference type="ARBA" id="ARBA00022490"/>
    </source>
</evidence>
<dbReference type="EMBL" id="JAKUCV010006913">
    <property type="protein sequence ID" value="KAJ4825413.1"/>
    <property type="molecule type" value="Genomic_DNA"/>
</dbReference>
<proteinExistence type="inferred from homology"/>
<dbReference type="GO" id="GO:0005737">
    <property type="term" value="C:cytoplasm"/>
    <property type="evidence" value="ECO:0007669"/>
    <property type="project" value="UniProtKB-SubCell"/>
</dbReference>